<proteinExistence type="predicted"/>
<gene>
    <name evidence="2" type="ORF">NCTC12219_01856</name>
</gene>
<dbReference type="AlphaFoldDB" id="A0A377JX73"/>
<organism evidence="2 3">
    <name type="scientific">Helicobacter cinaedi</name>
    <dbReference type="NCBI Taxonomy" id="213"/>
    <lineage>
        <taxon>Bacteria</taxon>
        <taxon>Pseudomonadati</taxon>
        <taxon>Campylobacterota</taxon>
        <taxon>Epsilonproteobacteria</taxon>
        <taxon>Campylobacterales</taxon>
        <taxon>Helicobacteraceae</taxon>
        <taxon>Helicobacter</taxon>
    </lineage>
</organism>
<dbReference type="Proteomes" id="UP000255103">
    <property type="component" value="Unassembled WGS sequence"/>
</dbReference>
<reference evidence="2 3" key="1">
    <citation type="submission" date="2018-06" db="EMBL/GenBank/DDBJ databases">
        <authorList>
            <consortium name="Pathogen Informatics"/>
            <person name="Doyle S."/>
        </authorList>
    </citation>
    <scope>NUCLEOTIDE SEQUENCE [LARGE SCALE GENOMIC DNA]</scope>
    <source>
        <strain evidence="2 3">NCTC12219</strain>
    </source>
</reference>
<evidence type="ECO:0000256" key="1">
    <source>
        <dbReference type="SAM" id="MobiDB-lite"/>
    </source>
</evidence>
<accession>A0A377JX73</accession>
<dbReference type="EMBL" id="UGHX01000003">
    <property type="protein sequence ID" value="STP14309.1"/>
    <property type="molecule type" value="Genomic_DNA"/>
</dbReference>
<sequence>MNSLIRIFHHRLKKHKAQAQSLQVKKLKLQVQLLRLLILRTLRVKIQKSVCKKKLPNHLKKIKRESLVEALSTPLNTSSTSTATKIAESKDSSLDSKATTPRLASMPMPQTKIPQEEAQSSKTLADVQISPKPKA</sequence>
<name>A0A377JX73_9HELI</name>
<feature type="compositionally biased region" description="Low complexity" evidence="1">
    <location>
        <begin position="73"/>
        <end position="84"/>
    </location>
</feature>
<dbReference type="RefSeq" id="WP_258864833.1">
    <property type="nucleotide sequence ID" value="NZ_UGHX01000003.1"/>
</dbReference>
<evidence type="ECO:0000313" key="2">
    <source>
        <dbReference type="EMBL" id="STP14309.1"/>
    </source>
</evidence>
<protein>
    <submittedName>
        <fullName evidence="2">Uncharacterized protein</fullName>
    </submittedName>
</protein>
<evidence type="ECO:0000313" key="3">
    <source>
        <dbReference type="Proteomes" id="UP000255103"/>
    </source>
</evidence>
<feature type="region of interest" description="Disordered" evidence="1">
    <location>
        <begin position="73"/>
        <end position="135"/>
    </location>
</feature>